<comment type="subcellular location">
    <subcellularLocation>
        <location evidence="1">Membrane</location>
        <topology evidence="1">Multi-pass membrane protein</topology>
    </subcellularLocation>
</comment>
<keyword evidence="2 5" id="KW-0812">Transmembrane</keyword>
<gene>
    <name evidence="6" type="ORF">QBC47DRAFT_432695</name>
</gene>
<feature type="transmembrane region" description="Helical" evidence="5">
    <location>
        <begin position="112"/>
        <end position="132"/>
    </location>
</feature>
<feature type="transmembrane region" description="Helical" evidence="5">
    <location>
        <begin position="272"/>
        <end position="292"/>
    </location>
</feature>
<protein>
    <submittedName>
        <fullName evidence="6">RTA1 like protein-domain-containing protein</fullName>
    </submittedName>
</protein>
<evidence type="ECO:0000256" key="1">
    <source>
        <dbReference type="ARBA" id="ARBA00004141"/>
    </source>
</evidence>
<feature type="transmembrane region" description="Helical" evidence="5">
    <location>
        <begin position="234"/>
        <end position="252"/>
    </location>
</feature>
<dbReference type="EMBL" id="MU839840">
    <property type="protein sequence ID" value="KAK1751948.1"/>
    <property type="molecule type" value="Genomic_DNA"/>
</dbReference>
<dbReference type="InterPro" id="IPR007568">
    <property type="entry name" value="RTA1"/>
</dbReference>
<sequence length="337" mass="37528">MDLPLIMATRTILRRDDYDDEPTDCVTATPGPNGHVPLDACNSYYNYDPQFAPAVAVAVIFGILLGIHFFEATVFKKKYAWVVIMGALWETAAFAIHAVGTRDQQQIGLATAWSILFLLAPLWINAFVYMTFARMVNFWSRDAKVAGISARRISLFFVLADVLSFIVQAAGGIMASPGAAPETVKTGLNIYTGGTALQQLFIFIFLGLMIMFHRACSPLRNGVSVHGGGRDWKPLLLALYGVLVCITIRIIFRIIEFSRGFTPDNPVPFHEEYIYALDCFPMMVALLVLAIWHPGRFLSGSDGEFPKRTRAQKRAEKLEMETKMKLLRGTESPGEYV</sequence>
<dbReference type="Pfam" id="PF04479">
    <property type="entry name" value="RTA1"/>
    <property type="match status" value="1"/>
</dbReference>
<accession>A0AAJ0F636</accession>
<name>A0AAJ0F636_9PEZI</name>
<evidence type="ECO:0000256" key="5">
    <source>
        <dbReference type="SAM" id="Phobius"/>
    </source>
</evidence>
<keyword evidence="7" id="KW-1185">Reference proteome</keyword>
<dbReference type="PANTHER" id="PTHR31465">
    <property type="entry name" value="PROTEIN RTA1-RELATED"/>
    <property type="match status" value="1"/>
</dbReference>
<feature type="transmembrane region" description="Helical" evidence="5">
    <location>
        <begin position="51"/>
        <end position="70"/>
    </location>
</feature>
<proteinExistence type="predicted"/>
<keyword evidence="4 5" id="KW-0472">Membrane</keyword>
<feature type="transmembrane region" description="Helical" evidence="5">
    <location>
        <begin position="153"/>
        <end position="176"/>
    </location>
</feature>
<keyword evidence="3 5" id="KW-1133">Transmembrane helix</keyword>
<reference evidence="6" key="1">
    <citation type="submission" date="2023-06" db="EMBL/GenBank/DDBJ databases">
        <title>Genome-scale phylogeny and comparative genomics of the fungal order Sordariales.</title>
        <authorList>
            <consortium name="Lawrence Berkeley National Laboratory"/>
            <person name="Hensen N."/>
            <person name="Bonometti L."/>
            <person name="Westerberg I."/>
            <person name="Brannstrom I.O."/>
            <person name="Guillou S."/>
            <person name="Cros-Aarteil S."/>
            <person name="Calhoun S."/>
            <person name="Haridas S."/>
            <person name="Kuo A."/>
            <person name="Mondo S."/>
            <person name="Pangilinan J."/>
            <person name="Riley R."/>
            <person name="Labutti K."/>
            <person name="Andreopoulos B."/>
            <person name="Lipzen A."/>
            <person name="Chen C."/>
            <person name="Yanf M."/>
            <person name="Daum C."/>
            <person name="Ng V."/>
            <person name="Clum A."/>
            <person name="Steindorff A."/>
            <person name="Ohm R."/>
            <person name="Martin F."/>
            <person name="Silar P."/>
            <person name="Natvig D."/>
            <person name="Lalanne C."/>
            <person name="Gautier V."/>
            <person name="Ament-Velasquez S.L."/>
            <person name="Kruys A."/>
            <person name="Hutchinson M.I."/>
            <person name="Powell A.J."/>
            <person name="Barry K."/>
            <person name="Miller A.N."/>
            <person name="Grigoriev I.V."/>
            <person name="Debuchy R."/>
            <person name="Gladieux P."/>
            <person name="Thoren M.H."/>
            <person name="Johannesson H."/>
        </authorList>
    </citation>
    <scope>NUCLEOTIDE SEQUENCE</scope>
    <source>
        <strain evidence="6">PSN4</strain>
    </source>
</reference>
<evidence type="ECO:0000256" key="2">
    <source>
        <dbReference type="ARBA" id="ARBA00022692"/>
    </source>
</evidence>
<evidence type="ECO:0000313" key="7">
    <source>
        <dbReference type="Proteomes" id="UP001239445"/>
    </source>
</evidence>
<comment type="caution">
    <text evidence="6">The sequence shown here is derived from an EMBL/GenBank/DDBJ whole genome shotgun (WGS) entry which is preliminary data.</text>
</comment>
<evidence type="ECO:0000256" key="4">
    <source>
        <dbReference type="ARBA" id="ARBA00023136"/>
    </source>
</evidence>
<dbReference type="Proteomes" id="UP001239445">
    <property type="component" value="Unassembled WGS sequence"/>
</dbReference>
<feature type="transmembrane region" description="Helical" evidence="5">
    <location>
        <begin position="79"/>
        <end position="100"/>
    </location>
</feature>
<dbReference type="PANTHER" id="PTHR31465:SF15">
    <property type="entry name" value="LIPID TRANSPORTER ATNI-RELATED"/>
    <property type="match status" value="1"/>
</dbReference>
<evidence type="ECO:0000256" key="3">
    <source>
        <dbReference type="ARBA" id="ARBA00022989"/>
    </source>
</evidence>
<feature type="transmembrane region" description="Helical" evidence="5">
    <location>
        <begin position="196"/>
        <end position="213"/>
    </location>
</feature>
<dbReference type="GO" id="GO:0016020">
    <property type="term" value="C:membrane"/>
    <property type="evidence" value="ECO:0007669"/>
    <property type="project" value="UniProtKB-SubCell"/>
</dbReference>
<evidence type="ECO:0000313" key="6">
    <source>
        <dbReference type="EMBL" id="KAK1751948.1"/>
    </source>
</evidence>
<dbReference type="AlphaFoldDB" id="A0AAJ0F636"/>
<organism evidence="6 7">
    <name type="scientific">Echria macrotheca</name>
    <dbReference type="NCBI Taxonomy" id="438768"/>
    <lineage>
        <taxon>Eukaryota</taxon>
        <taxon>Fungi</taxon>
        <taxon>Dikarya</taxon>
        <taxon>Ascomycota</taxon>
        <taxon>Pezizomycotina</taxon>
        <taxon>Sordariomycetes</taxon>
        <taxon>Sordariomycetidae</taxon>
        <taxon>Sordariales</taxon>
        <taxon>Schizotheciaceae</taxon>
        <taxon>Echria</taxon>
    </lineage>
</organism>